<feature type="compositionally biased region" description="Acidic residues" evidence="3">
    <location>
        <begin position="420"/>
        <end position="464"/>
    </location>
</feature>
<evidence type="ECO:0000256" key="1">
    <source>
        <dbReference type="ARBA" id="ARBA00022993"/>
    </source>
</evidence>
<dbReference type="InterPro" id="IPR036551">
    <property type="entry name" value="Flavin_trans-like"/>
</dbReference>
<dbReference type="GO" id="GO:0071513">
    <property type="term" value="C:phosphopantothenoylcysteine decarboxylase complex"/>
    <property type="evidence" value="ECO:0007669"/>
    <property type="project" value="TreeGrafter"/>
</dbReference>
<feature type="region of interest" description="Disordered" evidence="3">
    <location>
        <begin position="170"/>
        <end position="199"/>
    </location>
</feature>
<reference evidence="6" key="1">
    <citation type="submission" date="2016-03" db="EMBL/GenBank/DDBJ databases">
        <authorList>
            <person name="Devillers Hugo."/>
        </authorList>
    </citation>
    <scope>NUCLEOTIDE SEQUENCE [LARGE SCALE GENOMIC DNA]</scope>
</reference>
<name>A0A1G4JEP1_9SACH</name>
<comment type="similarity">
    <text evidence="2">Belongs to the HFCD (homooligomeric flavin containing Cys decarboxylase) superfamily.</text>
</comment>
<keyword evidence="6" id="KW-1185">Reference proteome</keyword>
<protein>
    <submittedName>
        <fullName evidence="5">LAME_0E00826g1_1</fullName>
    </submittedName>
</protein>
<dbReference type="SUPFAM" id="SSF52507">
    <property type="entry name" value="Homo-oligomeric flavin-containing Cys decarboxylases, HFCD"/>
    <property type="match status" value="1"/>
</dbReference>
<evidence type="ECO:0000313" key="5">
    <source>
        <dbReference type="EMBL" id="SCU88696.1"/>
    </source>
</evidence>
<dbReference type="GO" id="GO:0015937">
    <property type="term" value="P:coenzyme A biosynthetic process"/>
    <property type="evidence" value="ECO:0007669"/>
    <property type="project" value="UniProtKB-KW"/>
</dbReference>
<dbReference type="Proteomes" id="UP000191144">
    <property type="component" value="Chromosome E"/>
</dbReference>
<evidence type="ECO:0000259" key="4">
    <source>
        <dbReference type="Pfam" id="PF02441"/>
    </source>
</evidence>
<organism evidence="5 6">
    <name type="scientific">Lachancea meyersii CBS 8951</name>
    <dbReference type="NCBI Taxonomy" id="1266667"/>
    <lineage>
        <taxon>Eukaryota</taxon>
        <taxon>Fungi</taxon>
        <taxon>Dikarya</taxon>
        <taxon>Ascomycota</taxon>
        <taxon>Saccharomycotina</taxon>
        <taxon>Saccharomycetes</taxon>
        <taxon>Saccharomycetales</taxon>
        <taxon>Saccharomycetaceae</taxon>
        <taxon>Lachancea</taxon>
    </lineage>
</organism>
<dbReference type="GO" id="GO:0010181">
    <property type="term" value="F:FMN binding"/>
    <property type="evidence" value="ECO:0007669"/>
    <property type="project" value="TreeGrafter"/>
</dbReference>
<feature type="compositionally biased region" description="Basic and acidic residues" evidence="3">
    <location>
        <begin position="470"/>
        <end position="482"/>
    </location>
</feature>
<feature type="compositionally biased region" description="Polar residues" evidence="3">
    <location>
        <begin position="181"/>
        <end position="195"/>
    </location>
</feature>
<feature type="domain" description="Flavoprotein" evidence="4">
    <location>
        <begin position="229"/>
        <end position="407"/>
    </location>
</feature>
<dbReference type="Pfam" id="PF02441">
    <property type="entry name" value="Flavoprotein"/>
    <property type="match status" value="1"/>
</dbReference>
<evidence type="ECO:0000256" key="3">
    <source>
        <dbReference type="SAM" id="MobiDB-lite"/>
    </source>
</evidence>
<accession>A0A1G4JEP1</accession>
<evidence type="ECO:0000256" key="2">
    <source>
        <dbReference type="ARBA" id="ARBA00038350"/>
    </source>
</evidence>
<proteinExistence type="inferred from homology"/>
<evidence type="ECO:0000313" key="6">
    <source>
        <dbReference type="Proteomes" id="UP000191144"/>
    </source>
</evidence>
<dbReference type="OrthoDB" id="1532798at2759"/>
<dbReference type="AlphaFoldDB" id="A0A1G4JEP1"/>
<feature type="region of interest" description="Disordered" evidence="3">
    <location>
        <begin position="68"/>
        <end position="94"/>
    </location>
</feature>
<sequence>MPGNTRDLNKHSPVSILAKNDSATREITAYKGNLANYENGKSQRSPNYRPIEDTTYVNPQKLQIVTSGNRRNKENGRATESFEMGGGSDDFKSPTSALATGVSFTMADIADKISHRGSISARPSSVALTAQGGTGSAPPGLEGRQNSVVGAHFESSAASSRQNSVHMPGEYIFMDCPPQNVPQSHSPSNNSSGNRKQQHHVNKALIEAQLGPQLPFTEFFQKQDDKKIHILIGATGSVATIKVPVIIDKLYKVYGPDNVSIQLVLTKPAEHFLRGLKISTDVKIWRDEDEWCGFKRMGDPMLHTELRRWADVCLLAPLSANTLAKLAYGICDNLLTSLLRCWTPSTPVLVAPAMNTFMYTHPVTKKHLMMLQEESPHITILKPVEKVLVCGDIGMGGMRDWHDIVDILTKKVAEIRGNVDEDSADDEDDDDEEEEGDTNMPDETDSDDSGVDGGDDDDDDEVDGEVGNSDENKYQKKNDKGKCIGGISSKNEVLRDGVDRDVLTKRL</sequence>
<dbReference type="GO" id="GO:0004633">
    <property type="term" value="F:phosphopantothenoylcysteine decarboxylase activity"/>
    <property type="evidence" value="ECO:0007669"/>
    <property type="project" value="TreeGrafter"/>
</dbReference>
<keyword evidence="1" id="KW-0173">Coenzyme A biosynthesis</keyword>
<gene>
    <name evidence="5" type="ORF">LAME_0E00826G</name>
</gene>
<dbReference type="InterPro" id="IPR003382">
    <property type="entry name" value="Flavoprotein"/>
</dbReference>
<feature type="region of interest" description="Disordered" evidence="3">
    <location>
        <begin position="418"/>
        <end position="490"/>
    </location>
</feature>
<dbReference type="PANTHER" id="PTHR14359">
    <property type="entry name" value="HOMO-OLIGOMERIC FLAVIN CONTAINING CYS DECARBOXYLASE FAMILY"/>
    <property type="match status" value="1"/>
</dbReference>
<dbReference type="Gene3D" id="3.40.50.1950">
    <property type="entry name" value="Flavin prenyltransferase-like"/>
    <property type="match status" value="1"/>
</dbReference>
<dbReference type="EMBL" id="LT598481">
    <property type="protein sequence ID" value="SCU88696.1"/>
    <property type="molecule type" value="Genomic_DNA"/>
</dbReference>
<dbReference type="PANTHER" id="PTHR14359:SF6">
    <property type="entry name" value="PHOSPHOPANTOTHENOYLCYSTEINE DECARBOXYLASE"/>
    <property type="match status" value="1"/>
</dbReference>